<dbReference type="PROSITE" id="PS01091">
    <property type="entry name" value="TATD_3"/>
    <property type="match status" value="1"/>
</dbReference>
<feature type="binding site" evidence="3">
    <location>
        <position position="211"/>
    </location>
    <ligand>
        <name>a divalent metal cation</name>
        <dbReference type="ChEBI" id="CHEBI:60240"/>
        <label>1</label>
    </ligand>
</feature>
<evidence type="ECO:0000256" key="3">
    <source>
        <dbReference type="PIRSR" id="PIRSR005902-1"/>
    </source>
</evidence>
<dbReference type="PIRSF" id="PIRSF005902">
    <property type="entry name" value="DNase_TatD"/>
    <property type="match status" value="1"/>
</dbReference>
<proteinExistence type="predicted"/>
<dbReference type="Pfam" id="PF01026">
    <property type="entry name" value="TatD_DNase"/>
    <property type="match status" value="1"/>
</dbReference>
<feature type="binding site" evidence="3">
    <location>
        <position position="136"/>
    </location>
    <ligand>
        <name>a divalent metal cation</name>
        <dbReference type="ChEBI" id="CHEBI:60240"/>
        <label>2</label>
    </ligand>
</feature>
<dbReference type="GO" id="GO:0004536">
    <property type="term" value="F:DNA nuclease activity"/>
    <property type="evidence" value="ECO:0007669"/>
    <property type="project" value="InterPro"/>
</dbReference>
<dbReference type="GO" id="GO:0046872">
    <property type="term" value="F:metal ion binding"/>
    <property type="evidence" value="ECO:0007669"/>
    <property type="project" value="UniProtKB-KW"/>
</dbReference>
<dbReference type="InterPro" id="IPR001130">
    <property type="entry name" value="TatD-like"/>
</dbReference>
<evidence type="ECO:0000256" key="2">
    <source>
        <dbReference type="ARBA" id="ARBA00022801"/>
    </source>
</evidence>
<dbReference type="Gene3D" id="3.20.20.140">
    <property type="entry name" value="Metal-dependent hydrolases"/>
    <property type="match status" value="1"/>
</dbReference>
<dbReference type="EMBL" id="PEBX01000107">
    <property type="protein sequence ID" value="PTQ55498.1"/>
    <property type="molecule type" value="Genomic_DNA"/>
</dbReference>
<dbReference type="PANTHER" id="PTHR46124">
    <property type="entry name" value="D-AMINOACYL-TRNA DEACYLASE"/>
    <property type="match status" value="1"/>
</dbReference>
<dbReference type="InterPro" id="IPR018228">
    <property type="entry name" value="DNase_TatD-rel_CS"/>
</dbReference>
<dbReference type="Proteomes" id="UP000244338">
    <property type="component" value="Unassembled WGS sequence"/>
</dbReference>
<dbReference type="GO" id="GO:0016788">
    <property type="term" value="F:hydrolase activity, acting on ester bonds"/>
    <property type="evidence" value="ECO:0007669"/>
    <property type="project" value="InterPro"/>
</dbReference>
<sequence>MSCALFDTHAHLDDPQYADDRAEVLKRAFEAGVAYIVNVGFSPERIQSTLDLTEEMFPFPTPRLFAAVGIHPTEAALFNEEVRAYLERAARHPKVRAIGEIGLDYYWDTFPRTLQQDVFEKQLSLAKALHLPVVIHNRDAHADLLMVLEKHAPYPQGGVMHAFSGDDVFLREALSLGFYISFGGPVTFKNAPSLRALVPLVPDDRLLIETDAPYLSPHPYRGKRNESARVRLIAEKIAELKDMSYDELACLTTRNAKYLFKIDAAEDDSRTPQTI</sequence>
<keyword evidence="2" id="KW-0378">Hydrolase</keyword>
<feature type="binding site" evidence="3">
    <location>
        <position position="161"/>
    </location>
    <ligand>
        <name>a divalent metal cation</name>
        <dbReference type="ChEBI" id="CHEBI:60240"/>
        <label>2</label>
    </ligand>
</feature>
<name>A0A2R6XYJ9_9BACL</name>
<organism evidence="4 5">
    <name type="scientific">Candidatus Carbonibacillus altaicus</name>
    <dbReference type="NCBI Taxonomy" id="2163959"/>
    <lineage>
        <taxon>Bacteria</taxon>
        <taxon>Bacillati</taxon>
        <taxon>Bacillota</taxon>
        <taxon>Bacilli</taxon>
        <taxon>Bacillales</taxon>
        <taxon>Candidatus Carbonibacillus</taxon>
    </lineage>
</organism>
<dbReference type="PROSITE" id="PS01137">
    <property type="entry name" value="TATD_1"/>
    <property type="match status" value="1"/>
</dbReference>
<evidence type="ECO:0000313" key="5">
    <source>
        <dbReference type="Proteomes" id="UP000244338"/>
    </source>
</evidence>
<keyword evidence="1 3" id="KW-0479">Metal-binding</keyword>
<feature type="binding site" evidence="3">
    <location>
        <position position="100"/>
    </location>
    <ligand>
        <name>a divalent metal cation</name>
        <dbReference type="ChEBI" id="CHEBI:60240"/>
        <label>1</label>
    </ligand>
</feature>
<protein>
    <submittedName>
        <fullName evidence="4">Putative deoxyribonuclease YcfH</fullName>
    </submittedName>
</protein>
<dbReference type="SUPFAM" id="SSF51556">
    <property type="entry name" value="Metallo-dependent hydrolases"/>
    <property type="match status" value="1"/>
</dbReference>
<reference evidence="5" key="1">
    <citation type="journal article" date="2018" name="Sci. Rep.">
        <title>Lignite coal burning seam in the remote Altai Mountains harbors a hydrogen-driven thermophilic microbial community.</title>
        <authorList>
            <person name="Kadnikov V.V."/>
            <person name="Mardanov A.V."/>
            <person name="Ivasenko D.A."/>
            <person name="Antsiferov D.V."/>
            <person name="Beletsky A.V."/>
            <person name="Karnachuk O.V."/>
            <person name="Ravin N.V."/>
        </authorList>
    </citation>
    <scope>NUCLEOTIDE SEQUENCE [LARGE SCALE GENOMIC DNA]</scope>
</reference>
<dbReference type="FunFam" id="3.20.20.140:FF:000005">
    <property type="entry name" value="TatD family hydrolase"/>
    <property type="match status" value="1"/>
</dbReference>
<dbReference type="CDD" id="cd01310">
    <property type="entry name" value="TatD_DNAse"/>
    <property type="match status" value="1"/>
</dbReference>
<dbReference type="GO" id="GO:0005829">
    <property type="term" value="C:cytosol"/>
    <property type="evidence" value="ECO:0007669"/>
    <property type="project" value="TreeGrafter"/>
</dbReference>
<dbReference type="NCBIfam" id="TIGR00010">
    <property type="entry name" value="YchF/TatD family DNA exonuclease"/>
    <property type="match status" value="1"/>
</dbReference>
<gene>
    <name evidence="4" type="ORF">BSOLF_1944</name>
</gene>
<feature type="binding site" evidence="3">
    <location>
        <position position="9"/>
    </location>
    <ligand>
        <name>a divalent metal cation</name>
        <dbReference type="ChEBI" id="CHEBI:60240"/>
        <label>1</label>
    </ligand>
</feature>
<evidence type="ECO:0000256" key="1">
    <source>
        <dbReference type="ARBA" id="ARBA00022723"/>
    </source>
</evidence>
<feature type="binding site" evidence="3">
    <location>
        <position position="11"/>
    </location>
    <ligand>
        <name>a divalent metal cation</name>
        <dbReference type="ChEBI" id="CHEBI:60240"/>
        <label>1</label>
    </ligand>
</feature>
<evidence type="ECO:0000313" key="4">
    <source>
        <dbReference type="EMBL" id="PTQ55498.1"/>
    </source>
</evidence>
<dbReference type="AlphaFoldDB" id="A0A2R6XYJ9"/>
<dbReference type="PANTHER" id="PTHR46124:SF2">
    <property type="entry name" value="D-AMINOACYL-TRNA DEACYLASE"/>
    <property type="match status" value="1"/>
</dbReference>
<comment type="caution">
    <text evidence="4">The sequence shown here is derived from an EMBL/GenBank/DDBJ whole genome shotgun (WGS) entry which is preliminary data.</text>
</comment>
<dbReference type="InterPro" id="IPR032466">
    <property type="entry name" value="Metal_Hydrolase"/>
</dbReference>
<dbReference type="InterPro" id="IPR015991">
    <property type="entry name" value="TatD/YcfH-like"/>
</dbReference>
<accession>A0A2R6XYJ9</accession>